<proteinExistence type="predicted"/>
<accession>A0ABY2GW36</accession>
<name>A0ABY2GW36_9HYPO</name>
<dbReference type="EMBL" id="PPTA01000015">
    <property type="protein sequence ID" value="TFA99127.1"/>
    <property type="molecule type" value="Genomic_DNA"/>
</dbReference>
<evidence type="ECO:0000313" key="2">
    <source>
        <dbReference type="Proteomes" id="UP001642720"/>
    </source>
</evidence>
<dbReference type="RefSeq" id="XP_073555329.1">
    <property type="nucleotide sequence ID" value="XM_073706016.1"/>
</dbReference>
<dbReference type="Proteomes" id="UP001642720">
    <property type="component" value="Unassembled WGS sequence"/>
</dbReference>
<sequence>MAPDVRQLNNRLHQVAVRDNQGDAGIPMAHETAETNHRGTSTAQTRRLKKATRGSSVVVRLGVSLLTPANSRVRSIRVGRRAAAPSTARVSVASVVSAPGTARSISSTRNVIGVKVRFSLKLHLAAFSIVLRDRKAPEDVPPGSNDKERARRKDLISANKMSSALFQQRVVLGVDCLTKEIVSSIRTAMGFSWEVEDVEDQEVGHGRALGHDDSI</sequence>
<organism evidence="1 2">
    <name type="scientific">Trichoderma ghanense</name>
    <dbReference type="NCBI Taxonomy" id="65468"/>
    <lineage>
        <taxon>Eukaryota</taxon>
        <taxon>Fungi</taxon>
        <taxon>Dikarya</taxon>
        <taxon>Ascomycota</taxon>
        <taxon>Pezizomycotina</taxon>
        <taxon>Sordariomycetes</taxon>
        <taxon>Hypocreomycetidae</taxon>
        <taxon>Hypocreales</taxon>
        <taxon>Hypocreaceae</taxon>
        <taxon>Trichoderma</taxon>
    </lineage>
</organism>
<dbReference type="GeneID" id="300580466"/>
<gene>
    <name evidence="1" type="ORF">CCMA1212_008913</name>
</gene>
<evidence type="ECO:0000313" key="1">
    <source>
        <dbReference type="EMBL" id="TFA99127.1"/>
    </source>
</evidence>
<keyword evidence="2" id="KW-1185">Reference proteome</keyword>
<protein>
    <submittedName>
        <fullName evidence="1">Uncharacterized protein</fullName>
    </submittedName>
</protein>
<reference evidence="1 2" key="1">
    <citation type="submission" date="2018-01" db="EMBL/GenBank/DDBJ databases">
        <title>Genome characterization of the sugarcane-associated fungus Trichoderma ghanense CCMA-1212 and their application in lignocelulose bioconversion.</title>
        <authorList>
            <person name="Steindorff A.S."/>
            <person name="Mendes T.D."/>
            <person name="Vilela E.S.D."/>
            <person name="Rodrigues D.S."/>
            <person name="Formighieri E.F."/>
            <person name="Melo I.S."/>
            <person name="Favaro L.C.L."/>
        </authorList>
    </citation>
    <scope>NUCLEOTIDE SEQUENCE [LARGE SCALE GENOMIC DNA]</scope>
    <source>
        <strain evidence="1 2">CCMA-1212</strain>
    </source>
</reference>
<comment type="caution">
    <text evidence="1">The sequence shown here is derived from an EMBL/GenBank/DDBJ whole genome shotgun (WGS) entry which is preliminary data.</text>
</comment>